<evidence type="ECO:0000313" key="16">
    <source>
        <dbReference type="WBParaSite" id="Pan_g5566.t1"/>
    </source>
</evidence>
<evidence type="ECO:0000256" key="8">
    <source>
        <dbReference type="ARBA" id="ARBA00023132"/>
    </source>
</evidence>
<evidence type="ECO:0000256" key="1">
    <source>
        <dbReference type="ARBA" id="ARBA00004567"/>
    </source>
</evidence>
<feature type="region of interest" description="Disordered" evidence="13">
    <location>
        <begin position="1"/>
        <end position="36"/>
    </location>
</feature>
<evidence type="ECO:0000256" key="4">
    <source>
        <dbReference type="ARBA" id="ARBA00022448"/>
    </source>
</evidence>
<feature type="region of interest" description="Disordered" evidence="13">
    <location>
        <begin position="135"/>
        <end position="164"/>
    </location>
</feature>
<comment type="similarity">
    <text evidence="2">Belongs to the Nup35 family.</text>
</comment>
<dbReference type="GO" id="GO:0006607">
    <property type="term" value="P:NLS-bearing protein import into nucleus"/>
    <property type="evidence" value="ECO:0007669"/>
    <property type="project" value="TreeGrafter"/>
</dbReference>
<feature type="compositionally biased region" description="Polar residues" evidence="13">
    <location>
        <begin position="324"/>
        <end position="337"/>
    </location>
</feature>
<feature type="domain" description="RRM Nup35-type" evidence="14">
    <location>
        <begin position="233"/>
        <end position="313"/>
    </location>
</feature>
<dbReference type="GO" id="GO:0044615">
    <property type="term" value="C:nuclear pore nuclear basket"/>
    <property type="evidence" value="ECO:0007669"/>
    <property type="project" value="TreeGrafter"/>
</dbReference>
<dbReference type="GO" id="GO:0051028">
    <property type="term" value="P:mRNA transport"/>
    <property type="evidence" value="ECO:0007669"/>
    <property type="project" value="UniProtKB-UniRule"/>
</dbReference>
<dbReference type="GO" id="GO:0017056">
    <property type="term" value="F:structural constituent of nuclear pore"/>
    <property type="evidence" value="ECO:0007669"/>
    <property type="project" value="TreeGrafter"/>
</dbReference>
<keyword evidence="6" id="KW-0653">Protein transport</keyword>
<feature type="compositionally biased region" description="Polar residues" evidence="13">
    <location>
        <begin position="1"/>
        <end position="31"/>
    </location>
</feature>
<comment type="subcellular location">
    <subcellularLocation>
        <location evidence="1">Nucleus</location>
        <location evidence="1">Nuclear pore complex</location>
    </subcellularLocation>
</comment>
<accession>A0A7E4W1V4</accession>
<dbReference type="AlphaFoldDB" id="A0A7E4W1V4"/>
<evidence type="ECO:0000256" key="11">
    <source>
        <dbReference type="ARBA" id="ARBA00030250"/>
    </source>
</evidence>
<dbReference type="InterPro" id="IPR012677">
    <property type="entry name" value="Nucleotide-bd_a/b_plait_sf"/>
</dbReference>
<evidence type="ECO:0000256" key="12">
    <source>
        <dbReference type="PROSITE-ProRule" id="PRU00804"/>
    </source>
</evidence>
<feature type="region of interest" description="Disordered" evidence="13">
    <location>
        <begin position="310"/>
        <end position="361"/>
    </location>
</feature>
<dbReference type="Gene3D" id="3.30.70.330">
    <property type="match status" value="1"/>
</dbReference>
<evidence type="ECO:0000256" key="2">
    <source>
        <dbReference type="ARBA" id="ARBA00009454"/>
    </source>
</evidence>
<dbReference type="GO" id="GO:0006999">
    <property type="term" value="P:nuclear pore organization"/>
    <property type="evidence" value="ECO:0007669"/>
    <property type="project" value="TreeGrafter"/>
</dbReference>
<evidence type="ECO:0000313" key="15">
    <source>
        <dbReference type="Proteomes" id="UP000492821"/>
    </source>
</evidence>
<dbReference type="PANTHER" id="PTHR21527">
    <property type="entry name" value="NUCLEOPORIN NUP35"/>
    <property type="match status" value="1"/>
</dbReference>
<dbReference type="GO" id="GO:0044613">
    <property type="term" value="C:nuclear pore central transport channel"/>
    <property type="evidence" value="ECO:0007669"/>
    <property type="project" value="TreeGrafter"/>
</dbReference>
<dbReference type="CDD" id="cd12441">
    <property type="entry name" value="RRM_Nup53_like"/>
    <property type="match status" value="1"/>
</dbReference>
<dbReference type="GO" id="GO:0005543">
    <property type="term" value="F:phospholipid binding"/>
    <property type="evidence" value="ECO:0007669"/>
    <property type="project" value="TreeGrafter"/>
</dbReference>
<feature type="compositionally biased region" description="Basic and acidic residues" evidence="13">
    <location>
        <begin position="154"/>
        <end position="164"/>
    </location>
</feature>
<dbReference type="GO" id="GO:0003676">
    <property type="term" value="F:nucleic acid binding"/>
    <property type="evidence" value="ECO:0007669"/>
    <property type="project" value="InterPro"/>
</dbReference>
<keyword evidence="4 12" id="KW-0813">Transport</keyword>
<feature type="compositionally biased region" description="Pro residues" evidence="13">
    <location>
        <begin position="341"/>
        <end position="350"/>
    </location>
</feature>
<reference evidence="16" key="2">
    <citation type="submission" date="2020-10" db="UniProtKB">
        <authorList>
            <consortium name="WormBaseParasite"/>
        </authorList>
    </citation>
    <scope>IDENTIFICATION</scope>
</reference>
<dbReference type="PROSITE" id="PS51472">
    <property type="entry name" value="RRM_NUP35"/>
    <property type="match status" value="1"/>
</dbReference>
<evidence type="ECO:0000256" key="7">
    <source>
        <dbReference type="ARBA" id="ARBA00023010"/>
    </source>
</evidence>
<keyword evidence="9 12" id="KW-0539">Nucleus</keyword>
<evidence type="ECO:0000256" key="10">
    <source>
        <dbReference type="ARBA" id="ARBA00029997"/>
    </source>
</evidence>
<dbReference type="WBParaSite" id="Pan_g5566.t1">
    <property type="protein sequence ID" value="Pan_g5566.t1"/>
    <property type="gene ID" value="Pan_g5566"/>
</dbReference>
<evidence type="ECO:0000256" key="9">
    <source>
        <dbReference type="ARBA" id="ARBA00023242"/>
    </source>
</evidence>
<sequence>MQTPGSNYSYNGSQASLNRRNTFGGSDNQQRPPLRGRRQIYLASTPIPAGDLRLRALHNQGFNSPGVGQNASVAMSTTNGNNSSNSLLRSDNKSPPVDSRLVPVSQISMGGERYCKEYLFGNVAERNALKINIPDKANAENDQSRRKVSFSPDLPRREPVERTPSRLKYLEQSRDIFTSRRLNESVNNDSKTKVEAGRSGPPLRFLRDTRPQIKRPRLDDVATPESRTVEDPDEEDFWVTVFGFSPSYQEDVLELFGRHGTIVKHDVPRPGNWILIRYSTIVHVQQALERNGHLLAPGVMIGVVPTRNLNKINQSNDGPRHAITRSSPPGSESTQSRLVPDPTPSTPRPRPSLSNGSSNLPIGMRSIGYNFRPLEEEATTGSPGLMDRILSVFK</sequence>
<feature type="compositionally biased region" description="Low complexity" evidence="13">
    <location>
        <begin position="76"/>
        <end position="89"/>
    </location>
</feature>
<feature type="compositionally biased region" description="Polar residues" evidence="13">
    <location>
        <begin position="60"/>
        <end position="75"/>
    </location>
</feature>
<organism evidence="15 16">
    <name type="scientific">Panagrellus redivivus</name>
    <name type="common">Microworm</name>
    <dbReference type="NCBI Taxonomy" id="6233"/>
    <lineage>
        <taxon>Eukaryota</taxon>
        <taxon>Metazoa</taxon>
        <taxon>Ecdysozoa</taxon>
        <taxon>Nematoda</taxon>
        <taxon>Chromadorea</taxon>
        <taxon>Rhabditida</taxon>
        <taxon>Tylenchina</taxon>
        <taxon>Panagrolaimomorpha</taxon>
        <taxon>Panagrolaimoidea</taxon>
        <taxon>Panagrolaimidae</taxon>
        <taxon>Panagrellus</taxon>
    </lineage>
</organism>
<evidence type="ECO:0000259" key="14">
    <source>
        <dbReference type="PROSITE" id="PS51472"/>
    </source>
</evidence>
<protein>
    <recommendedName>
        <fullName evidence="3">Nucleoporin NUP35</fullName>
    </recommendedName>
    <alternativeName>
        <fullName evidence="11">35 kDa nucleoporin</fullName>
    </alternativeName>
    <alternativeName>
        <fullName evidence="10">Nucleoporin NUP53</fullName>
    </alternativeName>
</protein>
<dbReference type="Proteomes" id="UP000492821">
    <property type="component" value="Unassembled WGS sequence"/>
</dbReference>
<dbReference type="FunFam" id="3.30.70.330:FF:000095">
    <property type="entry name" value="Putative Nucleoporin NUP53"/>
    <property type="match status" value="1"/>
</dbReference>
<dbReference type="SUPFAM" id="SSF54928">
    <property type="entry name" value="RNA-binding domain, RBD"/>
    <property type="match status" value="1"/>
</dbReference>
<name>A0A7E4W1V4_PANRE</name>
<keyword evidence="8 12" id="KW-0906">Nuclear pore complex</keyword>
<reference evidence="15" key="1">
    <citation type="journal article" date="2013" name="Genetics">
        <title>The draft genome and transcriptome of Panagrellus redivivus are shaped by the harsh demands of a free-living lifestyle.</title>
        <authorList>
            <person name="Srinivasan J."/>
            <person name="Dillman A.R."/>
            <person name="Macchietto M.G."/>
            <person name="Heikkinen L."/>
            <person name="Lakso M."/>
            <person name="Fracchia K.M."/>
            <person name="Antoshechkin I."/>
            <person name="Mortazavi A."/>
            <person name="Wong G."/>
            <person name="Sternberg P.W."/>
        </authorList>
    </citation>
    <scope>NUCLEOTIDE SEQUENCE [LARGE SCALE GENOMIC DNA]</scope>
    <source>
        <strain evidence="15">MT8872</strain>
    </source>
</reference>
<keyword evidence="5 12" id="KW-0509">mRNA transport</keyword>
<keyword evidence="7" id="KW-0811">Translocation</keyword>
<feature type="region of interest" description="Disordered" evidence="13">
    <location>
        <begin position="187"/>
        <end position="206"/>
    </location>
</feature>
<dbReference type="Pfam" id="PF05172">
    <property type="entry name" value="RRM_Nup35"/>
    <property type="match status" value="1"/>
</dbReference>
<evidence type="ECO:0000256" key="5">
    <source>
        <dbReference type="ARBA" id="ARBA00022816"/>
    </source>
</evidence>
<proteinExistence type="inferred from homology"/>
<evidence type="ECO:0000256" key="13">
    <source>
        <dbReference type="SAM" id="MobiDB-lite"/>
    </source>
</evidence>
<keyword evidence="15" id="KW-1185">Reference proteome</keyword>
<evidence type="ECO:0000256" key="6">
    <source>
        <dbReference type="ARBA" id="ARBA00022927"/>
    </source>
</evidence>
<dbReference type="InterPro" id="IPR007846">
    <property type="entry name" value="RRM_NUP35_dom"/>
</dbReference>
<feature type="region of interest" description="Disordered" evidence="13">
    <location>
        <begin position="60"/>
        <end position="100"/>
    </location>
</feature>
<dbReference type="PANTHER" id="PTHR21527:SF6">
    <property type="entry name" value="NUCLEOPORIN NUP35"/>
    <property type="match status" value="1"/>
</dbReference>
<evidence type="ECO:0000256" key="3">
    <source>
        <dbReference type="ARBA" id="ARBA00016439"/>
    </source>
</evidence>
<dbReference type="InterPro" id="IPR035979">
    <property type="entry name" value="RBD_domain_sf"/>
</dbReference>